<accession>A0A849A9E7</accession>
<evidence type="ECO:0000256" key="6">
    <source>
        <dbReference type="ARBA" id="ARBA00023136"/>
    </source>
</evidence>
<dbReference type="AlphaFoldDB" id="A0A849A9E7"/>
<feature type="transmembrane region" description="Helical" evidence="10">
    <location>
        <begin position="193"/>
        <end position="212"/>
    </location>
</feature>
<evidence type="ECO:0000256" key="2">
    <source>
        <dbReference type="ARBA" id="ARBA00022448"/>
    </source>
</evidence>
<evidence type="ECO:0000256" key="8">
    <source>
        <dbReference type="ARBA" id="ARBA00023214"/>
    </source>
</evidence>
<proteinExistence type="predicted"/>
<keyword evidence="2" id="KW-0813">Transport</keyword>
<evidence type="ECO:0000256" key="7">
    <source>
        <dbReference type="ARBA" id="ARBA00023173"/>
    </source>
</evidence>
<keyword evidence="5" id="KW-0406">Ion transport</keyword>
<reference evidence="11 12" key="1">
    <citation type="submission" date="2020-05" db="EMBL/GenBank/DDBJ databases">
        <title>Nakamurella sp. DB0629 isolated from air conditioner.</title>
        <authorList>
            <person name="Kim D.H."/>
            <person name="Kim D.-U."/>
        </authorList>
    </citation>
    <scope>NUCLEOTIDE SEQUENCE [LARGE SCALE GENOMIC DNA]</scope>
    <source>
        <strain evidence="11 12">DB0629</strain>
    </source>
</reference>
<feature type="transmembrane region" description="Helical" evidence="10">
    <location>
        <begin position="157"/>
        <end position="181"/>
    </location>
</feature>
<keyword evidence="4 10" id="KW-1133">Transmembrane helix</keyword>
<dbReference type="Proteomes" id="UP000562984">
    <property type="component" value="Unassembled WGS sequence"/>
</dbReference>
<sequence length="427" mass="43496">MTSAAPGEQSERWWTPAMSAAVLGTGVAAGIGGVLLSWLITGVELLAFGSADDELLHGLQDGSAARRLLALTAGGLLVGVGWWAYRRFVPFAGTVTGALRDGRLRAGPAVIDAVLQVVGVGVGGSIGKEGAPRLLGAAAGEVFAGRLKLTARQRLTLIAAGAGAGLAAVYQVPLGGALFAAEILLASFALADLVPIMACSVIATVIAWVALGRHPTFDVPLPEFHPTLLLAALVLGPLAGLVSRSFSWWTQLGIRLAPSGWRVIPAVVLAFGALGVVAWWFPELLGNGMLAFEAAVGDAGVPVAGLALLLVLKPLFTGICLAATREGGVLMPAVATGALLGVVFGAGWSQLWAGGGVVAFAVIGAAAVLSTTQRAPLCGMVLLLEFTDTGVALVVPMMIAVAGSLLTEYLLPQSWRPWRARMGTAGN</sequence>
<evidence type="ECO:0000256" key="1">
    <source>
        <dbReference type="ARBA" id="ARBA00004141"/>
    </source>
</evidence>
<dbReference type="EMBL" id="JABEND010000015">
    <property type="protein sequence ID" value="NNG37554.1"/>
    <property type="molecule type" value="Genomic_DNA"/>
</dbReference>
<dbReference type="SUPFAM" id="SSF81340">
    <property type="entry name" value="Clc chloride channel"/>
    <property type="match status" value="1"/>
</dbReference>
<dbReference type="InterPro" id="IPR014743">
    <property type="entry name" value="Cl-channel_core"/>
</dbReference>
<keyword evidence="6 10" id="KW-0472">Membrane</keyword>
<dbReference type="PANTHER" id="PTHR43427:SF6">
    <property type="entry name" value="CHLORIDE CHANNEL PROTEIN CLC-E"/>
    <property type="match status" value="1"/>
</dbReference>
<comment type="subcellular location">
    <subcellularLocation>
        <location evidence="1">Membrane</location>
        <topology evidence="1">Multi-pass membrane protein</topology>
    </subcellularLocation>
</comment>
<keyword evidence="7" id="KW-0869">Chloride channel</keyword>
<feature type="transmembrane region" description="Helical" evidence="10">
    <location>
        <begin position="329"/>
        <end position="346"/>
    </location>
</feature>
<feature type="transmembrane region" description="Helical" evidence="10">
    <location>
        <begin position="68"/>
        <end position="85"/>
    </location>
</feature>
<feature type="transmembrane region" description="Helical" evidence="10">
    <location>
        <begin position="381"/>
        <end position="406"/>
    </location>
</feature>
<evidence type="ECO:0000256" key="10">
    <source>
        <dbReference type="SAM" id="Phobius"/>
    </source>
</evidence>
<feature type="transmembrane region" description="Helical" evidence="10">
    <location>
        <begin position="20"/>
        <end position="47"/>
    </location>
</feature>
<keyword evidence="12" id="KW-1185">Reference proteome</keyword>
<dbReference type="GO" id="GO:0005254">
    <property type="term" value="F:chloride channel activity"/>
    <property type="evidence" value="ECO:0007669"/>
    <property type="project" value="UniProtKB-KW"/>
</dbReference>
<name>A0A849A9E7_9ACTN</name>
<dbReference type="PRINTS" id="PR00762">
    <property type="entry name" value="CLCHANNEL"/>
</dbReference>
<dbReference type="PANTHER" id="PTHR43427">
    <property type="entry name" value="CHLORIDE CHANNEL PROTEIN CLC-E"/>
    <property type="match status" value="1"/>
</dbReference>
<comment type="caution">
    <text evidence="11">The sequence shown here is derived from an EMBL/GenBank/DDBJ whole genome shotgun (WGS) entry which is preliminary data.</text>
</comment>
<evidence type="ECO:0000313" key="11">
    <source>
        <dbReference type="EMBL" id="NNG37554.1"/>
    </source>
</evidence>
<keyword evidence="9" id="KW-0407">Ion channel</keyword>
<keyword evidence="8" id="KW-0868">Chloride</keyword>
<evidence type="ECO:0000313" key="12">
    <source>
        <dbReference type="Proteomes" id="UP000562984"/>
    </source>
</evidence>
<dbReference type="InterPro" id="IPR001807">
    <property type="entry name" value="ClC"/>
</dbReference>
<dbReference type="RefSeq" id="WP_171201253.1">
    <property type="nucleotide sequence ID" value="NZ_JABEND010000015.1"/>
</dbReference>
<feature type="transmembrane region" description="Helical" evidence="10">
    <location>
        <begin position="263"/>
        <end position="281"/>
    </location>
</feature>
<protein>
    <submittedName>
        <fullName evidence="11">Chloride channel protein</fullName>
    </submittedName>
</protein>
<gene>
    <name evidence="11" type="ORF">HKD39_17990</name>
</gene>
<evidence type="ECO:0000256" key="3">
    <source>
        <dbReference type="ARBA" id="ARBA00022692"/>
    </source>
</evidence>
<dbReference type="Gene3D" id="1.10.3080.10">
    <property type="entry name" value="Clc chloride channel"/>
    <property type="match status" value="1"/>
</dbReference>
<feature type="transmembrane region" description="Helical" evidence="10">
    <location>
        <begin position="301"/>
        <end position="322"/>
    </location>
</feature>
<dbReference type="Pfam" id="PF00654">
    <property type="entry name" value="Voltage_CLC"/>
    <property type="match status" value="1"/>
</dbReference>
<dbReference type="GO" id="GO:0034707">
    <property type="term" value="C:chloride channel complex"/>
    <property type="evidence" value="ECO:0007669"/>
    <property type="project" value="UniProtKB-KW"/>
</dbReference>
<feature type="transmembrane region" description="Helical" evidence="10">
    <location>
        <begin position="352"/>
        <end position="369"/>
    </location>
</feature>
<organism evidence="11 12">
    <name type="scientific">Nakamurella aerolata</name>
    <dbReference type="NCBI Taxonomy" id="1656892"/>
    <lineage>
        <taxon>Bacteria</taxon>
        <taxon>Bacillati</taxon>
        <taxon>Actinomycetota</taxon>
        <taxon>Actinomycetes</taxon>
        <taxon>Nakamurellales</taxon>
        <taxon>Nakamurellaceae</taxon>
        <taxon>Nakamurella</taxon>
    </lineage>
</organism>
<dbReference type="InterPro" id="IPR050368">
    <property type="entry name" value="ClC-type_chloride_channel"/>
</dbReference>
<evidence type="ECO:0000256" key="5">
    <source>
        <dbReference type="ARBA" id="ARBA00023065"/>
    </source>
</evidence>
<feature type="transmembrane region" description="Helical" evidence="10">
    <location>
        <begin position="224"/>
        <end position="242"/>
    </location>
</feature>
<evidence type="ECO:0000256" key="4">
    <source>
        <dbReference type="ARBA" id="ARBA00022989"/>
    </source>
</evidence>
<keyword evidence="3 10" id="KW-0812">Transmembrane</keyword>
<evidence type="ECO:0000256" key="9">
    <source>
        <dbReference type="ARBA" id="ARBA00023303"/>
    </source>
</evidence>